<dbReference type="Proteomes" id="UP000030746">
    <property type="component" value="Unassembled WGS sequence"/>
</dbReference>
<sequence length="115" mass="13535">MDSKYFIWCYSLYLLIYLTSLCPKLSGKHVYRRPEDNYGNEEPRYVGQEAIKTLVVHELFERSIMDSESKEETTKKPLMARIGTFCETQECVEKMSEYEKFLKDHDYGVISGRLG</sequence>
<name>V4A0C0_LOTGI</name>
<evidence type="ECO:0000313" key="3">
    <source>
        <dbReference type="Proteomes" id="UP000030746"/>
    </source>
</evidence>
<dbReference type="RefSeq" id="XP_009059183.1">
    <property type="nucleotide sequence ID" value="XM_009060935.1"/>
</dbReference>
<keyword evidence="1" id="KW-1133">Transmembrane helix</keyword>
<dbReference type="HOGENOM" id="CLU_2111619_0_0_1"/>
<proteinExistence type="predicted"/>
<dbReference type="KEGG" id="lgi:LOTGIDRAFT_164412"/>
<gene>
    <name evidence="2" type="ORF">LOTGIDRAFT_164412</name>
</gene>
<evidence type="ECO:0000256" key="1">
    <source>
        <dbReference type="SAM" id="Phobius"/>
    </source>
</evidence>
<accession>V4A0C0</accession>
<dbReference type="OrthoDB" id="10612596at2759"/>
<evidence type="ECO:0000313" key="2">
    <source>
        <dbReference type="EMBL" id="ESO90107.1"/>
    </source>
</evidence>
<organism evidence="2 3">
    <name type="scientific">Lottia gigantea</name>
    <name type="common">Giant owl limpet</name>
    <dbReference type="NCBI Taxonomy" id="225164"/>
    <lineage>
        <taxon>Eukaryota</taxon>
        <taxon>Metazoa</taxon>
        <taxon>Spiralia</taxon>
        <taxon>Lophotrochozoa</taxon>
        <taxon>Mollusca</taxon>
        <taxon>Gastropoda</taxon>
        <taxon>Patellogastropoda</taxon>
        <taxon>Lottioidea</taxon>
        <taxon>Lottiidae</taxon>
        <taxon>Lottia</taxon>
    </lineage>
</organism>
<keyword evidence="1" id="KW-0472">Membrane</keyword>
<dbReference type="EMBL" id="KB202481">
    <property type="protein sequence ID" value="ESO90107.1"/>
    <property type="molecule type" value="Genomic_DNA"/>
</dbReference>
<dbReference type="GeneID" id="20239735"/>
<dbReference type="AlphaFoldDB" id="V4A0C0"/>
<dbReference type="CTD" id="20239735"/>
<keyword evidence="1" id="KW-0812">Transmembrane</keyword>
<keyword evidence="3" id="KW-1185">Reference proteome</keyword>
<protein>
    <submittedName>
        <fullName evidence="2">Uncharacterized protein</fullName>
    </submittedName>
</protein>
<feature type="transmembrane region" description="Helical" evidence="1">
    <location>
        <begin position="5"/>
        <end position="23"/>
    </location>
</feature>
<reference evidence="2 3" key="1">
    <citation type="journal article" date="2013" name="Nature">
        <title>Insights into bilaterian evolution from three spiralian genomes.</title>
        <authorList>
            <person name="Simakov O."/>
            <person name="Marletaz F."/>
            <person name="Cho S.J."/>
            <person name="Edsinger-Gonzales E."/>
            <person name="Havlak P."/>
            <person name="Hellsten U."/>
            <person name="Kuo D.H."/>
            <person name="Larsson T."/>
            <person name="Lv J."/>
            <person name="Arendt D."/>
            <person name="Savage R."/>
            <person name="Osoegawa K."/>
            <person name="de Jong P."/>
            <person name="Grimwood J."/>
            <person name="Chapman J.A."/>
            <person name="Shapiro H."/>
            <person name="Aerts A."/>
            <person name="Otillar R.P."/>
            <person name="Terry A.Y."/>
            <person name="Boore J.L."/>
            <person name="Grigoriev I.V."/>
            <person name="Lindberg D.R."/>
            <person name="Seaver E.C."/>
            <person name="Weisblat D.A."/>
            <person name="Putnam N.H."/>
            <person name="Rokhsar D.S."/>
        </authorList>
    </citation>
    <scope>NUCLEOTIDE SEQUENCE [LARGE SCALE GENOMIC DNA]</scope>
</reference>